<gene>
    <name evidence="2" type="ORF">EV672_1273</name>
</gene>
<dbReference type="Proteomes" id="UP000294593">
    <property type="component" value="Unassembled WGS sequence"/>
</dbReference>
<name>A0A4R6QY51_9BURK</name>
<reference evidence="2 3" key="1">
    <citation type="submission" date="2019-03" db="EMBL/GenBank/DDBJ databases">
        <title>Genomic Encyclopedia of Type Strains, Phase IV (KMG-IV): sequencing the most valuable type-strain genomes for metagenomic binning, comparative biology and taxonomic classification.</title>
        <authorList>
            <person name="Goeker M."/>
        </authorList>
    </citation>
    <scope>NUCLEOTIDE SEQUENCE [LARGE SCALE GENOMIC DNA]</scope>
    <source>
        <strain evidence="2 3">DSM 11901</strain>
    </source>
</reference>
<sequence>MGATSPGISDGSAAAGLKSSMPGYTETPPEMGLYGNTNAINSQAADAQTACSGPGPKSPKCAALKQSQVVVPSGYIKIDSPVLKGKAATDNPVAFVGDIQKQYSACTVTDATITAPAEYVEKSCSVNFNYWANAAVCTRTRSVMPEGAIECDAGQVIATANVSKGGPDQMYVQVLCPAGRTDGKMTFQFYAAGGKGACAGWQSADVDMVNPPPSYSYMGSVSPHWGGGCRGVNVYQYGMGCPDGLSYCNKVVRFEWPGNGVWEANMTFNKPKKLTAYDNIDGCSTFENNIPSSAQRPDGQVSLSADQMLGMGAMMENKSYCFRSASNCIEGPETRLIKSIPVYRSCWKWSNQYECGDRLPTSTCEPSTLAGCTPSGNSSCTAKNAAGNCLSQSQPYMCETKAATVSPAVTCADSTTFCEGGSCYDQSYTPNTGFGKSVAILEATRQASKDFSANGGNPIIFVGKQFKCDKPIAGLIDCCDLDSKLDPVNPLPADIASFACSSEEKDLAIRKVEGKCHAMGEYCSSKTVLGCLRKSVNHCCFGSKLVRIIHEQGRPQIGRGWGADKSPDCSGLSIEEIQRMDFAAMDFSEFIKDIKATMPNLPAAQSGAAAKSKNCYYGAGKC</sequence>
<dbReference type="AlphaFoldDB" id="A0A4R6QY51"/>
<evidence type="ECO:0000256" key="1">
    <source>
        <dbReference type="SAM" id="MobiDB-lite"/>
    </source>
</evidence>
<evidence type="ECO:0000313" key="2">
    <source>
        <dbReference type="EMBL" id="TDP78170.1"/>
    </source>
</evidence>
<keyword evidence="3" id="KW-1185">Reference proteome</keyword>
<protein>
    <submittedName>
        <fullName evidence="2">Type IV conjugative transfer system TraN protein involved in mating pair stabilization</fullName>
    </submittedName>
</protein>
<organism evidence="2 3">
    <name type="scientific">Aquabacterium commune</name>
    <dbReference type="NCBI Taxonomy" id="70586"/>
    <lineage>
        <taxon>Bacteria</taxon>
        <taxon>Pseudomonadati</taxon>
        <taxon>Pseudomonadota</taxon>
        <taxon>Betaproteobacteria</taxon>
        <taxon>Burkholderiales</taxon>
        <taxon>Aquabacterium</taxon>
    </lineage>
</organism>
<comment type="caution">
    <text evidence="2">The sequence shown here is derived from an EMBL/GenBank/DDBJ whole genome shotgun (WGS) entry which is preliminary data.</text>
</comment>
<dbReference type="InterPro" id="IPR014121">
    <property type="entry name" value="TraN_Ftype"/>
</dbReference>
<accession>A0A4R6QY51</accession>
<dbReference type="EMBL" id="SNXW01000027">
    <property type="protein sequence ID" value="TDP78170.1"/>
    <property type="molecule type" value="Genomic_DNA"/>
</dbReference>
<dbReference type="Pfam" id="PF06986">
    <property type="entry name" value="F_T4SS_TraN"/>
    <property type="match status" value="1"/>
</dbReference>
<evidence type="ECO:0000313" key="3">
    <source>
        <dbReference type="Proteomes" id="UP000294593"/>
    </source>
</evidence>
<proteinExistence type="predicted"/>
<feature type="region of interest" description="Disordered" evidence="1">
    <location>
        <begin position="1"/>
        <end position="30"/>
    </location>
</feature>